<dbReference type="InterPro" id="IPR036291">
    <property type="entry name" value="NAD(P)-bd_dom_sf"/>
</dbReference>
<organism evidence="2 3">
    <name type="scientific">Nitratireductor pacificus pht-3B</name>
    <dbReference type="NCBI Taxonomy" id="391937"/>
    <lineage>
        <taxon>Bacteria</taxon>
        <taxon>Pseudomonadati</taxon>
        <taxon>Pseudomonadota</taxon>
        <taxon>Alphaproteobacteria</taxon>
        <taxon>Hyphomicrobiales</taxon>
        <taxon>Phyllobacteriaceae</taxon>
        <taxon>Nitratireductor</taxon>
    </lineage>
</organism>
<keyword evidence="3" id="KW-1185">Reference proteome</keyword>
<dbReference type="SUPFAM" id="SSF51735">
    <property type="entry name" value="NAD(P)-binding Rossmann-fold domains"/>
    <property type="match status" value="1"/>
</dbReference>
<dbReference type="OrthoDB" id="9804695at2"/>
<dbReference type="AlphaFoldDB" id="K2N809"/>
<dbReference type="RefSeq" id="WP_008594134.1">
    <property type="nucleotide sequence ID" value="NZ_AMRM01000003.1"/>
</dbReference>
<dbReference type="EMBL" id="AMRM01000003">
    <property type="protein sequence ID" value="EKF20228.1"/>
    <property type="molecule type" value="Genomic_DNA"/>
</dbReference>
<name>K2N809_9HYPH</name>
<dbReference type="SMART" id="SM00881">
    <property type="entry name" value="CoA_binding"/>
    <property type="match status" value="1"/>
</dbReference>
<gene>
    <name evidence="2" type="ORF">NA2_03202</name>
</gene>
<evidence type="ECO:0000259" key="1">
    <source>
        <dbReference type="SMART" id="SM00881"/>
    </source>
</evidence>
<dbReference type="PANTHER" id="PTHR33303:SF2">
    <property type="entry name" value="COA-BINDING DOMAIN-CONTAINING PROTEIN"/>
    <property type="match status" value="1"/>
</dbReference>
<dbReference type="Proteomes" id="UP000006786">
    <property type="component" value="Unassembled WGS sequence"/>
</dbReference>
<dbReference type="Pfam" id="PF13380">
    <property type="entry name" value="CoA_binding_2"/>
    <property type="match status" value="1"/>
</dbReference>
<dbReference type="Gene3D" id="3.40.50.720">
    <property type="entry name" value="NAD(P)-binding Rossmann-like Domain"/>
    <property type="match status" value="1"/>
</dbReference>
<evidence type="ECO:0000313" key="2">
    <source>
        <dbReference type="EMBL" id="EKF20228.1"/>
    </source>
</evidence>
<dbReference type="InterPro" id="IPR003781">
    <property type="entry name" value="CoA-bd"/>
</dbReference>
<dbReference type="STRING" id="391937.NA2_03202"/>
<dbReference type="PATRIC" id="fig|391937.3.peg.665"/>
<comment type="caution">
    <text evidence="2">The sequence shown here is derived from an EMBL/GenBank/DDBJ whole genome shotgun (WGS) entry which is preliminary data.</text>
</comment>
<protein>
    <submittedName>
        <fullName evidence="2">CoA-binding protein</fullName>
    </submittedName>
</protein>
<feature type="domain" description="CoA-binding" evidence="1">
    <location>
        <begin position="14"/>
        <end position="111"/>
    </location>
</feature>
<evidence type="ECO:0000313" key="3">
    <source>
        <dbReference type="Proteomes" id="UP000006786"/>
    </source>
</evidence>
<accession>K2N809</accession>
<reference evidence="2 3" key="1">
    <citation type="journal article" date="2012" name="J. Bacteriol.">
        <title>Genome Sequence of Nitratireductor pacificus Type Strain pht-3B.</title>
        <authorList>
            <person name="Lai Q."/>
            <person name="Li G."/>
            <person name="Shao Z."/>
        </authorList>
    </citation>
    <scope>NUCLEOTIDE SEQUENCE [LARGE SCALE GENOMIC DNA]</scope>
    <source>
        <strain evidence="3">pht-3B</strain>
    </source>
</reference>
<dbReference type="eggNOG" id="COG1832">
    <property type="taxonomic scope" value="Bacteria"/>
</dbReference>
<proteinExistence type="predicted"/>
<dbReference type="PANTHER" id="PTHR33303">
    <property type="entry name" value="CYTOPLASMIC PROTEIN-RELATED"/>
    <property type="match status" value="1"/>
</dbReference>
<sequence length="173" mass="19033">MNHDTYDDAYISAILNTVKSVAIVGASANEVRPSFFVTKYLIDKGYAVYPVNPGQAGKTILGRPVVARLADLPEPVDMIDVFRPSAAVPGVADEVLAMDPLPKVVWMQLTVRDDASARRLEEAGIQVVMNRCPKIEYARLSGEIGWNGINSRVISSKKPLMRKGFQSFGIRQR</sequence>